<dbReference type="GO" id="GO:0046316">
    <property type="term" value="F:gluconokinase activity"/>
    <property type="evidence" value="ECO:0007669"/>
    <property type="project" value="UniProtKB-EC"/>
</dbReference>
<keyword evidence="6 9" id="KW-0418">Kinase</keyword>
<dbReference type="InterPro" id="IPR006001">
    <property type="entry name" value="Therm_gnt_kin"/>
</dbReference>
<dbReference type="Proteomes" id="UP000220629">
    <property type="component" value="Unassembled WGS sequence"/>
</dbReference>
<evidence type="ECO:0000256" key="6">
    <source>
        <dbReference type="ARBA" id="ARBA00022777"/>
    </source>
</evidence>
<evidence type="ECO:0000256" key="3">
    <source>
        <dbReference type="ARBA" id="ARBA00012054"/>
    </source>
</evidence>
<dbReference type="OrthoDB" id="9795716at2"/>
<dbReference type="EC" id="2.7.1.12" evidence="3 9"/>
<dbReference type="PANTHER" id="PTHR43442">
    <property type="entry name" value="GLUCONOKINASE-RELATED"/>
    <property type="match status" value="1"/>
</dbReference>
<evidence type="ECO:0000256" key="5">
    <source>
        <dbReference type="ARBA" id="ARBA00022741"/>
    </source>
</evidence>
<dbReference type="CDD" id="cd02021">
    <property type="entry name" value="GntK"/>
    <property type="match status" value="1"/>
</dbReference>
<organism evidence="10 11">
    <name type="scientific">Burkholderia gladioli</name>
    <name type="common">Pseudomonas marginata</name>
    <name type="synonym">Phytomonas marginata</name>
    <dbReference type="NCBI Taxonomy" id="28095"/>
    <lineage>
        <taxon>Bacteria</taxon>
        <taxon>Pseudomonadati</taxon>
        <taxon>Pseudomonadota</taxon>
        <taxon>Betaproteobacteria</taxon>
        <taxon>Burkholderiales</taxon>
        <taxon>Burkholderiaceae</taxon>
        <taxon>Burkholderia</taxon>
    </lineage>
</organism>
<dbReference type="EMBL" id="PDDY01000004">
    <property type="protein sequence ID" value="PEH40222.1"/>
    <property type="molecule type" value="Genomic_DNA"/>
</dbReference>
<evidence type="ECO:0000256" key="7">
    <source>
        <dbReference type="ARBA" id="ARBA00022840"/>
    </source>
</evidence>
<evidence type="ECO:0000256" key="1">
    <source>
        <dbReference type="ARBA" id="ARBA00004761"/>
    </source>
</evidence>
<evidence type="ECO:0000256" key="8">
    <source>
        <dbReference type="ARBA" id="ARBA00048090"/>
    </source>
</evidence>
<gene>
    <name evidence="10" type="ORF">CRM94_25630</name>
</gene>
<comment type="caution">
    <text evidence="10">The sequence shown here is derived from an EMBL/GenBank/DDBJ whole genome shotgun (WGS) entry which is preliminary data.</text>
</comment>
<evidence type="ECO:0000313" key="10">
    <source>
        <dbReference type="EMBL" id="PEH40222.1"/>
    </source>
</evidence>
<dbReference type="SUPFAM" id="SSF52540">
    <property type="entry name" value="P-loop containing nucleoside triphosphate hydrolases"/>
    <property type="match status" value="1"/>
</dbReference>
<reference evidence="11" key="1">
    <citation type="submission" date="2017-09" db="EMBL/GenBank/DDBJ databases">
        <title>FDA dAtabase for Regulatory Grade micrObial Sequences (FDA-ARGOS): Supporting development and validation of Infectious Disease Dx tests.</title>
        <authorList>
            <person name="Minogue T."/>
            <person name="Wolcott M."/>
            <person name="Wasieloski L."/>
            <person name="Aguilar W."/>
            <person name="Moore D."/>
            <person name="Tallon L."/>
            <person name="Sadzewicz L."/>
            <person name="Ott S."/>
            <person name="Zhao X."/>
            <person name="Nagaraj S."/>
            <person name="Vavikolanu K."/>
            <person name="Aluvathingal J."/>
            <person name="Nadendla S."/>
            <person name="Sichtig H."/>
        </authorList>
    </citation>
    <scope>NUCLEOTIDE SEQUENCE [LARGE SCALE GENOMIC DNA]</scope>
    <source>
        <strain evidence="11">FDAARGOS_390</strain>
    </source>
</reference>
<sequence>MGVSGSGKSTLAASLSVAIGAVFIEGDDHHSAADQDKMRNGIALNDDDRMPWLIRLGSLGASQTTNVVLSCSALKTEYRSALRAMIPGLKIVFLELDQQTAHRRVSLRSNHTFPARLVANQFATLESPAGEPGVLSLSASDCETQQLRAAMDWLMPA</sequence>
<evidence type="ECO:0000256" key="4">
    <source>
        <dbReference type="ARBA" id="ARBA00022679"/>
    </source>
</evidence>
<dbReference type="Pfam" id="PF13671">
    <property type="entry name" value="AAA_33"/>
    <property type="match status" value="1"/>
</dbReference>
<evidence type="ECO:0000256" key="2">
    <source>
        <dbReference type="ARBA" id="ARBA00008420"/>
    </source>
</evidence>
<dbReference type="GO" id="GO:0005737">
    <property type="term" value="C:cytoplasm"/>
    <property type="evidence" value="ECO:0007669"/>
    <property type="project" value="TreeGrafter"/>
</dbReference>
<dbReference type="AlphaFoldDB" id="A0A2A7S9S3"/>
<keyword evidence="4 9" id="KW-0808">Transferase</keyword>
<protein>
    <recommendedName>
        <fullName evidence="3 9">Gluconokinase</fullName>
        <ecNumber evidence="3 9">2.7.1.12</ecNumber>
    </recommendedName>
</protein>
<accession>A0A2A7S9S3</accession>
<comment type="similarity">
    <text evidence="2 9">Belongs to the gluconokinase GntK/GntV family.</text>
</comment>
<comment type="pathway">
    <text evidence="1">Carbohydrate acid metabolism.</text>
</comment>
<dbReference type="GO" id="GO:0005524">
    <property type="term" value="F:ATP binding"/>
    <property type="evidence" value="ECO:0007669"/>
    <property type="project" value="UniProtKB-KW"/>
</dbReference>
<evidence type="ECO:0000313" key="11">
    <source>
        <dbReference type="Proteomes" id="UP000220629"/>
    </source>
</evidence>
<name>A0A2A7S9S3_BURGA</name>
<dbReference type="GO" id="GO:0005975">
    <property type="term" value="P:carbohydrate metabolic process"/>
    <property type="evidence" value="ECO:0007669"/>
    <property type="project" value="InterPro"/>
</dbReference>
<evidence type="ECO:0000256" key="9">
    <source>
        <dbReference type="RuleBase" id="RU363066"/>
    </source>
</evidence>
<comment type="catalytic activity">
    <reaction evidence="8 9">
        <text>D-gluconate + ATP = 6-phospho-D-gluconate + ADP + H(+)</text>
        <dbReference type="Rhea" id="RHEA:19433"/>
        <dbReference type="ChEBI" id="CHEBI:15378"/>
        <dbReference type="ChEBI" id="CHEBI:18391"/>
        <dbReference type="ChEBI" id="CHEBI:30616"/>
        <dbReference type="ChEBI" id="CHEBI:58759"/>
        <dbReference type="ChEBI" id="CHEBI:456216"/>
        <dbReference type="EC" id="2.7.1.12"/>
    </reaction>
</comment>
<dbReference type="InterPro" id="IPR027417">
    <property type="entry name" value="P-loop_NTPase"/>
</dbReference>
<keyword evidence="5 9" id="KW-0547">Nucleotide-binding</keyword>
<keyword evidence="7 9" id="KW-0067">ATP-binding</keyword>
<dbReference type="NCBIfam" id="TIGR01313">
    <property type="entry name" value="therm_gnt_kin"/>
    <property type="match status" value="1"/>
</dbReference>
<dbReference type="PANTHER" id="PTHR43442:SF3">
    <property type="entry name" value="GLUCONOKINASE-RELATED"/>
    <property type="match status" value="1"/>
</dbReference>
<proteinExistence type="inferred from homology"/>
<dbReference type="Gene3D" id="3.40.50.300">
    <property type="entry name" value="P-loop containing nucleotide triphosphate hydrolases"/>
    <property type="match status" value="1"/>
</dbReference>